<evidence type="ECO:0000313" key="2">
    <source>
        <dbReference type="EMBL" id="GGY29702.1"/>
    </source>
</evidence>
<protein>
    <submittedName>
        <fullName evidence="2">Sugar glycosyltransferase</fullName>
    </submittedName>
</protein>
<reference evidence="2" key="1">
    <citation type="journal article" date="2014" name="Int. J. Syst. Evol. Microbiol.">
        <title>Complete genome sequence of Corynebacterium casei LMG S-19264T (=DSM 44701T), isolated from a smear-ripened cheese.</title>
        <authorList>
            <consortium name="US DOE Joint Genome Institute (JGI-PGF)"/>
            <person name="Walter F."/>
            <person name="Albersmeier A."/>
            <person name="Kalinowski J."/>
            <person name="Ruckert C."/>
        </authorList>
    </citation>
    <scope>NUCLEOTIDE SEQUENCE</scope>
    <source>
        <strain evidence="2">KCTC 32182</strain>
    </source>
</reference>
<reference evidence="2" key="2">
    <citation type="submission" date="2020-09" db="EMBL/GenBank/DDBJ databases">
        <authorList>
            <person name="Sun Q."/>
            <person name="Kim S."/>
        </authorList>
    </citation>
    <scope>NUCLEOTIDE SEQUENCE</scope>
    <source>
        <strain evidence="2">KCTC 32182</strain>
    </source>
</reference>
<sequence>MRLKTAHLAGTRQDQGDAPRISFPWRPARLRKLRIKTFKLLHRVFYGKACRHSIELWPYTSLRRGQDGEIQQLGFFGKRIELTRLDDVPKGENRAIHIIATGPSVSEINYRRLPGALLFGVNGAIELTRSYPELVFNLYCLIDYTFITGRPDIARKIAMTSGMTLFTTPKCLFYLRECMQSRSFACKVVAIEDTAEKYNEPTRDSLARASADPQMHVDENDPSRGFSGNIRKGVYRGGTVAFVALQIACWLGYRRIYLHGVDIGNAREKPRFYETPANRLRSHLTDEFEDVILPSFSLAAKALRRSGVDVINLSPASALPVTLFPKCPAATLYVPEKFR</sequence>
<evidence type="ECO:0000256" key="1">
    <source>
        <dbReference type="SAM" id="MobiDB-lite"/>
    </source>
</evidence>
<accession>A0A918P752</accession>
<organism evidence="2 3">
    <name type="scientific">Paludibacterium paludis</name>
    <dbReference type="NCBI Taxonomy" id="1225769"/>
    <lineage>
        <taxon>Bacteria</taxon>
        <taxon>Pseudomonadati</taxon>
        <taxon>Pseudomonadota</taxon>
        <taxon>Betaproteobacteria</taxon>
        <taxon>Neisseriales</taxon>
        <taxon>Chromobacteriaceae</taxon>
        <taxon>Paludibacterium</taxon>
    </lineage>
</organism>
<evidence type="ECO:0000313" key="3">
    <source>
        <dbReference type="Proteomes" id="UP000645257"/>
    </source>
</evidence>
<keyword evidence="3" id="KW-1185">Reference proteome</keyword>
<name>A0A918P752_9NEIS</name>
<feature type="region of interest" description="Disordered" evidence="1">
    <location>
        <begin position="202"/>
        <end position="224"/>
    </location>
</feature>
<dbReference type="AlphaFoldDB" id="A0A918P752"/>
<proteinExistence type="predicted"/>
<gene>
    <name evidence="2" type="ORF">GCM10011289_35780</name>
</gene>
<dbReference type="Gene3D" id="3.90.1480.10">
    <property type="entry name" value="Alpha-2,3-sialyltransferase"/>
    <property type="match status" value="1"/>
</dbReference>
<dbReference type="EMBL" id="BMYX01000031">
    <property type="protein sequence ID" value="GGY29702.1"/>
    <property type="molecule type" value="Genomic_DNA"/>
</dbReference>
<dbReference type="Proteomes" id="UP000645257">
    <property type="component" value="Unassembled WGS sequence"/>
</dbReference>
<comment type="caution">
    <text evidence="2">The sequence shown here is derived from an EMBL/GenBank/DDBJ whole genome shotgun (WGS) entry which is preliminary data.</text>
</comment>